<feature type="region of interest" description="Disordered" evidence="1">
    <location>
        <begin position="190"/>
        <end position="231"/>
    </location>
</feature>
<feature type="compositionally biased region" description="Basic and acidic residues" evidence="1">
    <location>
        <begin position="83"/>
        <end position="93"/>
    </location>
</feature>
<keyword evidence="3" id="KW-1185">Reference proteome</keyword>
<evidence type="ECO:0000313" key="3">
    <source>
        <dbReference type="Proteomes" id="UP000821837"/>
    </source>
</evidence>
<feature type="region of interest" description="Disordered" evidence="1">
    <location>
        <begin position="55"/>
        <end position="158"/>
    </location>
</feature>
<feature type="compositionally biased region" description="Basic and acidic residues" evidence="1">
    <location>
        <begin position="127"/>
        <end position="146"/>
    </location>
</feature>
<accession>A0A9D4SV65</accession>
<reference evidence="2" key="2">
    <citation type="submission" date="2021-09" db="EMBL/GenBank/DDBJ databases">
        <authorList>
            <person name="Jia N."/>
            <person name="Wang J."/>
            <person name="Shi W."/>
            <person name="Du L."/>
            <person name="Sun Y."/>
            <person name="Zhan W."/>
            <person name="Jiang J."/>
            <person name="Wang Q."/>
            <person name="Zhang B."/>
            <person name="Ji P."/>
            <person name="Sakyi L.B."/>
            <person name="Cui X."/>
            <person name="Yuan T."/>
            <person name="Jiang B."/>
            <person name="Yang W."/>
            <person name="Lam T.T.-Y."/>
            <person name="Chang Q."/>
            <person name="Ding S."/>
            <person name="Wang X."/>
            <person name="Zhu J."/>
            <person name="Ruan X."/>
            <person name="Zhao L."/>
            <person name="Wei J."/>
            <person name="Que T."/>
            <person name="Du C."/>
            <person name="Cheng J."/>
            <person name="Dai P."/>
            <person name="Han X."/>
            <person name="Huang E."/>
            <person name="Gao Y."/>
            <person name="Liu J."/>
            <person name="Shao H."/>
            <person name="Ye R."/>
            <person name="Li L."/>
            <person name="Wei W."/>
            <person name="Wang X."/>
            <person name="Wang C."/>
            <person name="Huo Q."/>
            <person name="Li W."/>
            <person name="Guo W."/>
            <person name="Chen H."/>
            <person name="Chen S."/>
            <person name="Zhou L."/>
            <person name="Zhou L."/>
            <person name="Ni X."/>
            <person name="Tian J."/>
            <person name="Zhou Y."/>
            <person name="Sheng Y."/>
            <person name="Liu T."/>
            <person name="Pan Y."/>
            <person name="Xia L."/>
            <person name="Li J."/>
            <person name="Zhao F."/>
            <person name="Cao W."/>
        </authorList>
    </citation>
    <scope>NUCLEOTIDE SEQUENCE</scope>
    <source>
        <strain evidence="2">Rsan-2018</strain>
        <tissue evidence="2">Larvae</tissue>
    </source>
</reference>
<comment type="caution">
    <text evidence="2">The sequence shown here is derived from an EMBL/GenBank/DDBJ whole genome shotgun (WGS) entry which is preliminary data.</text>
</comment>
<evidence type="ECO:0000256" key="1">
    <source>
        <dbReference type="SAM" id="MobiDB-lite"/>
    </source>
</evidence>
<gene>
    <name evidence="2" type="ORF">HPB52_020811</name>
</gene>
<protein>
    <submittedName>
        <fullName evidence="2">Uncharacterized protein</fullName>
    </submittedName>
</protein>
<proteinExistence type="predicted"/>
<name>A0A9D4SV65_RHISA</name>
<dbReference type="Proteomes" id="UP000821837">
    <property type="component" value="Chromosome 6"/>
</dbReference>
<evidence type="ECO:0000313" key="2">
    <source>
        <dbReference type="EMBL" id="KAH7948359.1"/>
    </source>
</evidence>
<organism evidence="2 3">
    <name type="scientific">Rhipicephalus sanguineus</name>
    <name type="common">Brown dog tick</name>
    <name type="synonym">Ixodes sanguineus</name>
    <dbReference type="NCBI Taxonomy" id="34632"/>
    <lineage>
        <taxon>Eukaryota</taxon>
        <taxon>Metazoa</taxon>
        <taxon>Ecdysozoa</taxon>
        <taxon>Arthropoda</taxon>
        <taxon>Chelicerata</taxon>
        <taxon>Arachnida</taxon>
        <taxon>Acari</taxon>
        <taxon>Parasitiformes</taxon>
        <taxon>Ixodida</taxon>
        <taxon>Ixodoidea</taxon>
        <taxon>Ixodidae</taxon>
        <taxon>Rhipicephalinae</taxon>
        <taxon>Rhipicephalus</taxon>
        <taxon>Rhipicephalus</taxon>
    </lineage>
</organism>
<reference evidence="2" key="1">
    <citation type="journal article" date="2020" name="Cell">
        <title>Large-Scale Comparative Analyses of Tick Genomes Elucidate Their Genetic Diversity and Vector Capacities.</title>
        <authorList>
            <consortium name="Tick Genome and Microbiome Consortium (TIGMIC)"/>
            <person name="Jia N."/>
            <person name="Wang J."/>
            <person name="Shi W."/>
            <person name="Du L."/>
            <person name="Sun Y."/>
            <person name="Zhan W."/>
            <person name="Jiang J.F."/>
            <person name="Wang Q."/>
            <person name="Zhang B."/>
            <person name="Ji P."/>
            <person name="Bell-Sakyi L."/>
            <person name="Cui X.M."/>
            <person name="Yuan T.T."/>
            <person name="Jiang B.G."/>
            <person name="Yang W.F."/>
            <person name="Lam T.T."/>
            <person name="Chang Q.C."/>
            <person name="Ding S.J."/>
            <person name="Wang X.J."/>
            <person name="Zhu J.G."/>
            <person name="Ruan X.D."/>
            <person name="Zhao L."/>
            <person name="Wei J.T."/>
            <person name="Ye R.Z."/>
            <person name="Que T.C."/>
            <person name="Du C.H."/>
            <person name="Zhou Y.H."/>
            <person name="Cheng J.X."/>
            <person name="Dai P.F."/>
            <person name="Guo W.B."/>
            <person name="Han X.H."/>
            <person name="Huang E.J."/>
            <person name="Li L.F."/>
            <person name="Wei W."/>
            <person name="Gao Y.C."/>
            <person name="Liu J.Z."/>
            <person name="Shao H.Z."/>
            <person name="Wang X."/>
            <person name="Wang C.C."/>
            <person name="Yang T.C."/>
            <person name="Huo Q.B."/>
            <person name="Li W."/>
            <person name="Chen H.Y."/>
            <person name="Chen S.E."/>
            <person name="Zhou L.G."/>
            <person name="Ni X.B."/>
            <person name="Tian J.H."/>
            <person name="Sheng Y."/>
            <person name="Liu T."/>
            <person name="Pan Y.S."/>
            <person name="Xia L.Y."/>
            <person name="Li J."/>
            <person name="Zhao F."/>
            <person name="Cao W.C."/>
        </authorList>
    </citation>
    <scope>NUCLEOTIDE SEQUENCE</scope>
    <source>
        <strain evidence="2">Rsan-2018</strain>
    </source>
</reference>
<feature type="compositionally biased region" description="Polar residues" evidence="1">
    <location>
        <begin position="114"/>
        <end position="125"/>
    </location>
</feature>
<dbReference type="AlphaFoldDB" id="A0A9D4SV65"/>
<dbReference type="EMBL" id="JABSTV010001252">
    <property type="protein sequence ID" value="KAH7948359.1"/>
    <property type="molecule type" value="Genomic_DNA"/>
</dbReference>
<feature type="compositionally biased region" description="Acidic residues" evidence="1">
    <location>
        <begin position="216"/>
        <end position="231"/>
    </location>
</feature>
<sequence length="231" mass="26321">MCPNPGSKWCRTCGKRSPTEDHRCDPKCTLCGGPHPTAAKECRDKFQVPYIVRRRRRQRRRRAEQLQGFHRTAGGRSRSRTPALRERSTERSRSRTPAARKHDATRGRFRSRGCSASSVRIQQEPTWADRVKGTTKREQQRLKEVTRSASPEHGSRSHVDALLKEVKALREEVRRLKAVKANRKPCDIEANNQSPEVVEQVPRVGLTKAKRKAPLPEEESDSEASEGEAQQ</sequence>